<proteinExistence type="predicted"/>
<evidence type="ECO:0000259" key="7">
    <source>
        <dbReference type="PROSITE" id="PS50893"/>
    </source>
</evidence>
<dbReference type="EMBL" id="SKBL01000027">
    <property type="protein sequence ID" value="TFU14729.1"/>
    <property type="molecule type" value="Genomic_DNA"/>
</dbReference>
<keyword evidence="9" id="KW-1185">Reference proteome</keyword>
<evidence type="ECO:0000256" key="6">
    <source>
        <dbReference type="ARBA" id="ARBA00023136"/>
    </source>
</evidence>
<dbReference type="GO" id="GO:0005524">
    <property type="term" value="F:ATP binding"/>
    <property type="evidence" value="ECO:0007669"/>
    <property type="project" value="UniProtKB-KW"/>
</dbReference>
<name>A0ABY2K462_9DEIN</name>
<dbReference type="PROSITE" id="PS50893">
    <property type="entry name" value="ABC_TRANSPORTER_2"/>
    <property type="match status" value="1"/>
</dbReference>
<evidence type="ECO:0000256" key="2">
    <source>
        <dbReference type="ARBA" id="ARBA00022448"/>
    </source>
</evidence>
<organism evidence="8 9">
    <name type="scientific">Thermus tengchongensis</name>
    <dbReference type="NCBI Taxonomy" id="1214928"/>
    <lineage>
        <taxon>Bacteria</taxon>
        <taxon>Thermotogati</taxon>
        <taxon>Deinococcota</taxon>
        <taxon>Deinococci</taxon>
        <taxon>Thermales</taxon>
        <taxon>Thermaceae</taxon>
        <taxon>Thermus</taxon>
    </lineage>
</organism>
<dbReference type="Gene3D" id="3.40.50.300">
    <property type="entry name" value="P-loop containing nucleotide triphosphate hydrolases"/>
    <property type="match status" value="1"/>
</dbReference>
<keyword evidence="4" id="KW-0547">Nucleotide-binding</keyword>
<evidence type="ECO:0000256" key="3">
    <source>
        <dbReference type="ARBA" id="ARBA00022475"/>
    </source>
</evidence>
<feature type="domain" description="ABC transporter" evidence="7">
    <location>
        <begin position="4"/>
        <end position="246"/>
    </location>
</feature>
<keyword evidence="5 8" id="KW-0067">ATP-binding</keyword>
<sequence length="275" mass="30519">MAFLSISGVSKRFGDYIALEDVNLQIRQGEVVALIGHSGSGKSTLLSLVAGLVQPTRGEILLEGKPVVGPGPERGVVFQNYSLLPWLSVYQNVRVAVDSVHRGLTDAERARITEKFLRIVGLWEHRHKRPGEISGGMKQRTALARALAINPKILLLDEPFGALDALTRTSLQDELLKVWDSTLEDSFLRAIWGNARKTIILVTHDIEEAIYLSDRIAVMSNGPAATIGRVVEVPLPRPRNRREMLQNPAYLEVKEELLHLLTVVYARDLELSHTA</sequence>
<dbReference type="NCBIfam" id="TIGR01184">
    <property type="entry name" value="ntrCD"/>
    <property type="match status" value="1"/>
</dbReference>
<protein>
    <submittedName>
        <fullName evidence="8">ABC transporter ATP-binding protein</fullName>
    </submittedName>
</protein>
<dbReference type="InterPro" id="IPR050166">
    <property type="entry name" value="ABC_transporter_ATP-bind"/>
</dbReference>
<comment type="caution">
    <text evidence="8">The sequence shown here is derived from an EMBL/GenBank/DDBJ whole genome shotgun (WGS) entry which is preliminary data.</text>
</comment>
<dbReference type="Proteomes" id="UP000297244">
    <property type="component" value="Unassembled WGS sequence"/>
</dbReference>
<dbReference type="PANTHER" id="PTHR42788:SF7">
    <property type="entry name" value="NITRATE ABC TRANSPORTER ATP-BINDING PROTEIN"/>
    <property type="match status" value="1"/>
</dbReference>
<dbReference type="InterPro" id="IPR003439">
    <property type="entry name" value="ABC_transporter-like_ATP-bd"/>
</dbReference>
<evidence type="ECO:0000313" key="9">
    <source>
        <dbReference type="Proteomes" id="UP000297244"/>
    </source>
</evidence>
<dbReference type="PANTHER" id="PTHR42788">
    <property type="entry name" value="TAURINE IMPORT ATP-BINDING PROTEIN-RELATED"/>
    <property type="match status" value="1"/>
</dbReference>
<keyword evidence="2" id="KW-0813">Transport</keyword>
<evidence type="ECO:0000256" key="5">
    <source>
        <dbReference type="ARBA" id="ARBA00022840"/>
    </source>
</evidence>
<dbReference type="CDD" id="cd03293">
    <property type="entry name" value="ABC_NrtD_SsuB_transporters"/>
    <property type="match status" value="1"/>
</dbReference>
<evidence type="ECO:0000313" key="8">
    <source>
        <dbReference type="EMBL" id="TFU14729.1"/>
    </source>
</evidence>
<reference evidence="8 9" key="1">
    <citation type="submission" date="2019-03" db="EMBL/GenBank/DDBJ databases">
        <title>Thermus tengchongensis species for the arsenic transformation mechanism.</title>
        <authorList>
            <person name="Yuan G.C."/>
        </authorList>
    </citation>
    <scope>NUCLEOTIDE SEQUENCE [LARGE SCALE GENOMIC DNA]</scope>
    <source>
        <strain evidence="8 9">15Y</strain>
    </source>
</reference>
<gene>
    <name evidence="8" type="ORF">E0489_11545</name>
</gene>
<comment type="subcellular location">
    <subcellularLocation>
        <location evidence="1">Cell membrane</location>
        <topology evidence="1">Peripheral membrane protein</topology>
    </subcellularLocation>
</comment>
<dbReference type="Pfam" id="PF00005">
    <property type="entry name" value="ABC_tran"/>
    <property type="match status" value="1"/>
</dbReference>
<evidence type="ECO:0000256" key="4">
    <source>
        <dbReference type="ARBA" id="ARBA00022741"/>
    </source>
</evidence>
<dbReference type="InterPro" id="IPR027417">
    <property type="entry name" value="P-loop_NTPase"/>
</dbReference>
<dbReference type="InterPro" id="IPR005890">
    <property type="entry name" value="NO3_transporter_ATP-bd-like"/>
</dbReference>
<dbReference type="RefSeq" id="WP_135343914.1">
    <property type="nucleotide sequence ID" value="NZ_ML214262.1"/>
</dbReference>
<dbReference type="SMART" id="SM00382">
    <property type="entry name" value="AAA"/>
    <property type="match status" value="1"/>
</dbReference>
<keyword evidence="6" id="KW-0472">Membrane</keyword>
<dbReference type="InterPro" id="IPR003593">
    <property type="entry name" value="AAA+_ATPase"/>
</dbReference>
<keyword evidence="3" id="KW-1003">Cell membrane</keyword>
<evidence type="ECO:0000256" key="1">
    <source>
        <dbReference type="ARBA" id="ARBA00004202"/>
    </source>
</evidence>
<dbReference type="SUPFAM" id="SSF52540">
    <property type="entry name" value="P-loop containing nucleoside triphosphate hydrolases"/>
    <property type="match status" value="1"/>
</dbReference>
<accession>A0ABY2K462</accession>